<dbReference type="STRING" id="341036.SAMN05660649_04238"/>
<keyword evidence="2" id="KW-1185">Reference proteome</keyword>
<dbReference type="AlphaFoldDB" id="A0A1I2Y4V9"/>
<dbReference type="RefSeq" id="WP_092474117.1">
    <property type="nucleotide sequence ID" value="NZ_FOOX01000020.1"/>
</dbReference>
<evidence type="ECO:0000313" key="2">
    <source>
        <dbReference type="Proteomes" id="UP000199337"/>
    </source>
</evidence>
<dbReference type="OrthoDB" id="2047739at2"/>
<name>A0A1I2Y4V9_9FIRM</name>
<organism evidence="1 2">
    <name type="scientific">Desulfotruncus arcticus DSM 17038</name>
    <dbReference type="NCBI Taxonomy" id="1121424"/>
    <lineage>
        <taxon>Bacteria</taxon>
        <taxon>Bacillati</taxon>
        <taxon>Bacillota</taxon>
        <taxon>Clostridia</taxon>
        <taxon>Eubacteriales</taxon>
        <taxon>Desulfallaceae</taxon>
        <taxon>Desulfotruncus</taxon>
    </lineage>
</organism>
<dbReference type="Proteomes" id="UP000199337">
    <property type="component" value="Unassembled WGS sequence"/>
</dbReference>
<reference evidence="2" key="1">
    <citation type="submission" date="2016-10" db="EMBL/GenBank/DDBJ databases">
        <authorList>
            <person name="Varghese N."/>
            <person name="Submissions S."/>
        </authorList>
    </citation>
    <scope>NUCLEOTIDE SEQUENCE [LARGE SCALE GENOMIC DNA]</scope>
    <source>
        <strain evidence="2">DSM 17038</strain>
    </source>
</reference>
<gene>
    <name evidence="1" type="ORF">SAMN05660649_04238</name>
</gene>
<accession>A0A1I2Y4V9</accession>
<sequence>MKVKPIEIENKTIGEVLKELEKRLKSEDCYPEEYFDTLPSVDPEQKFPEYSWLVCYPSTGYEGHYILIEVANVDEIRKVALFGVTYQGFEFAAKAALACAKHLGA</sequence>
<dbReference type="EMBL" id="FOOX01000020">
    <property type="protein sequence ID" value="SFH20695.1"/>
    <property type="molecule type" value="Genomic_DNA"/>
</dbReference>
<evidence type="ECO:0000313" key="1">
    <source>
        <dbReference type="EMBL" id="SFH20695.1"/>
    </source>
</evidence>
<protein>
    <submittedName>
        <fullName evidence="1">Uncharacterized protein</fullName>
    </submittedName>
</protein>
<proteinExistence type="predicted"/>